<feature type="transmembrane region" description="Helical" evidence="6">
    <location>
        <begin position="267"/>
        <end position="292"/>
    </location>
</feature>
<protein>
    <recommendedName>
        <fullName evidence="7">Rhodopsin domain-containing protein</fullName>
    </recommendedName>
</protein>
<dbReference type="AlphaFoldDB" id="A0A6A6VQD1"/>
<feature type="transmembrane region" description="Helical" evidence="6">
    <location>
        <begin position="34"/>
        <end position="58"/>
    </location>
</feature>
<evidence type="ECO:0000313" key="9">
    <source>
        <dbReference type="Proteomes" id="UP000799440"/>
    </source>
</evidence>
<keyword evidence="3 6" id="KW-1133">Transmembrane helix</keyword>
<feature type="transmembrane region" description="Helical" evidence="6">
    <location>
        <begin position="233"/>
        <end position="255"/>
    </location>
</feature>
<evidence type="ECO:0000256" key="6">
    <source>
        <dbReference type="SAM" id="Phobius"/>
    </source>
</evidence>
<proteinExistence type="inferred from homology"/>
<dbReference type="Proteomes" id="UP000799440">
    <property type="component" value="Unassembled WGS sequence"/>
</dbReference>
<organism evidence="8 9">
    <name type="scientific">Sporormia fimetaria CBS 119925</name>
    <dbReference type="NCBI Taxonomy" id="1340428"/>
    <lineage>
        <taxon>Eukaryota</taxon>
        <taxon>Fungi</taxon>
        <taxon>Dikarya</taxon>
        <taxon>Ascomycota</taxon>
        <taxon>Pezizomycotina</taxon>
        <taxon>Dothideomycetes</taxon>
        <taxon>Pleosporomycetidae</taxon>
        <taxon>Pleosporales</taxon>
        <taxon>Sporormiaceae</taxon>
        <taxon>Sporormia</taxon>
    </lineage>
</organism>
<dbReference type="Pfam" id="PF20684">
    <property type="entry name" value="Fung_rhodopsin"/>
    <property type="match status" value="1"/>
</dbReference>
<reference evidence="8" key="1">
    <citation type="journal article" date="2020" name="Stud. Mycol.">
        <title>101 Dothideomycetes genomes: a test case for predicting lifestyles and emergence of pathogens.</title>
        <authorList>
            <person name="Haridas S."/>
            <person name="Albert R."/>
            <person name="Binder M."/>
            <person name="Bloem J."/>
            <person name="Labutti K."/>
            <person name="Salamov A."/>
            <person name="Andreopoulos B."/>
            <person name="Baker S."/>
            <person name="Barry K."/>
            <person name="Bills G."/>
            <person name="Bluhm B."/>
            <person name="Cannon C."/>
            <person name="Castanera R."/>
            <person name="Culley D."/>
            <person name="Daum C."/>
            <person name="Ezra D."/>
            <person name="Gonzalez J."/>
            <person name="Henrissat B."/>
            <person name="Kuo A."/>
            <person name="Liang C."/>
            <person name="Lipzen A."/>
            <person name="Lutzoni F."/>
            <person name="Magnuson J."/>
            <person name="Mondo S."/>
            <person name="Nolan M."/>
            <person name="Ohm R."/>
            <person name="Pangilinan J."/>
            <person name="Park H.-J."/>
            <person name="Ramirez L."/>
            <person name="Alfaro M."/>
            <person name="Sun H."/>
            <person name="Tritt A."/>
            <person name="Yoshinaga Y."/>
            <person name="Zwiers L.-H."/>
            <person name="Turgeon B."/>
            <person name="Goodwin S."/>
            <person name="Spatafora J."/>
            <person name="Crous P."/>
            <person name="Grigoriev I."/>
        </authorList>
    </citation>
    <scope>NUCLEOTIDE SEQUENCE</scope>
    <source>
        <strain evidence="8">CBS 119925</strain>
    </source>
</reference>
<accession>A0A6A6VQD1</accession>
<evidence type="ECO:0000313" key="8">
    <source>
        <dbReference type="EMBL" id="KAF2751800.1"/>
    </source>
</evidence>
<keyword evidence="2 6" id="KW-0812">Transmembrane</keyword>
<dbReference type="GO" id="GO:0016020">
    <property type="term" value="C:membrane"/>
    <property type="evidence" value="ECO:0007669"/>
    <property type="project" value="UniProtKB-SubCell"/>
</dbReference>
<dbReference type="OrthoDB" id="5278984at2759"/>
<evidence type="ECO:0000256" key="3">
    <source>
        <dbReference type="ARBA" id="ARBA00022989"/>
    </source>
</evidence>
<comment type="similarity">
    <text evidence="5">Belongs to the SAT4 family.</text>
</comment>
<keyword evidence="4 6" id="KW-0472">Membrane</keyword>
<dbReference type="PANTHER" id="PTHR33048:SF129">
    <property type="entry name" value="INTEGRAL MEMBRANE PROTEIN-RELATED"/>
    <property type="match status" value="1"/>
</dbReference>
<evidence type="ECO:0000256" key="4">
    <source>
        <dbReference type="ARBA" id="ARBA00023136"/>
    </source>
</evidence>
<evidence type="ECO:0000256" key="5">
    <source>
        <dbReference type="ARBA" id="ARBA00038359"/>
    </source>
</evidence>
<dbReference type="InterPro" id="IPR049326">
    <property type="entry name" value="Rhodopsin_dom_fungi"/>
</dbReference>
<dbReference type="PANTHER" id="PTHR33048">
    <property type="entry name" value="PTH11-LIKE INTEGRAL MEMBRANE PROTEIN (AFU_ORTHOLOGUE AFUA_5G11245)"/>
    <property type="match status" value="1"/>
</dbReference>
<feature type="transmembrane region" description="Helical" evidence="6">
    <location>
        <begin position="70"/>
        <end position="88"/>
    </location>
</feature>
<keyword evidence="9" id="KW-1185">Reference proteome</keyword>
<gene>
    <name evidence="8" type="ORF">M011DRAFT_522742</name>
</gene>
<name>A0A6A6VQD1_9PLEO</name>
<evidence type="ECO:0000256" key="1">
    <source>
        <dbReference type="ARBA" id="ARBA00004141"/>
    </source>
</evidence>
<feature type="transmembrane region" description="Helical" evidence="6">
    <location>
        <begin position="121"/>
        <end position="140"/>
    </location>
</feature>
<dbReference type="InterPro" id="IPR052337">
    <property type="entry name" value="SAT4-like"/>
</dbReference>
<feature type="transmembrane region" description="Helical" evidence="6">
    <location>
        <begin position="198"/>
        <end position="221"/>
    </location>
</feature>
<feature type="domain" description="Rhodopsin" evidence="7">
    <location>
        <begin position="54"/>
        <end position="297"/>
    </location>
</feature>
<sequence length="412" mass="45750">MDSYDPPLQSGISAPRSTGNGTWYPVSDNAFHLAYTHLVATLFCQIVALFFISARVYTRAFPVWRFAADDYIICFAFACMSIAIGLWYRANFWAWGHHHPPFRHVSEITYTSKLGMIALPFWGWATGLVKISIGVMLLRFQQNRRLRGLTWAMIALNIALILLVGVVSLFSCVPYAANWDMQKTLKGSKCWGRAANRAIIYTPAVCNTLTDVVFSLMPLTFLRKIRRPTGEKVVIGGLMALGLIASAFSLSKVIVNGKLDVTKDRSASFLLLALLSALEVQTALIAACAPTLRSATQRFLRRIGLGQCHQDSTPPPYAVGSSTFRDTKVGHSGIRELDRVHYGRLNSPYNDSGSALGDDARYEQDPTTGRIVCTTELKIHSSHSNVRSQWESHEGWIMEDQWKARGGIGVAR</sequence>
<evidence type="ECO:0000259" key="7">
    <source>
        <dbReference type="Pfam" id="PF20684"/>
    </source>
</evidence>
<feature type="transmembrane region" description="Helical" evidence="6">
    <location>
        <begin position="152"/>
        <end position="178"/>
    </location>
</feature>
<comment type="subcellular location">
    <subcellularLocation>
        <location evidence="1">Membrane</location>
        <topology evidence="1">Multi-pass membrane protein</topology>
    </subcellularLocation>
</comment>
<dbReference type="EMBL" id="MU006561">
    <property type="protein sequence ID" value="KAF2751800.1"/>
    <property type="molecule type" value="Genomic_DNA"/>
</dbReference>
<evidence type="ECO:0000256" key="2">
    <source>
        <dbReference type="ARBA" id="ARBA00022692"/>
    </source>
</evidence>